<sequence length="112" mass="13040">MKKLLHNLQKTSSERTIFCKNCAWKIYKHVLADNKQVRNDSRSHLEATIVSSFIFAYQDAIIIQNGKEIRTLMYFLKAQRLVLPKVITLLHLDRVFGLIIITGQTNLRTPEK</sequence>
<comment type="caution">
    <text evidence="1">The sequence shown here is derived from an EMBL/GenBank/DDBJ whole genome shotgun (WGS) entry which is preliminary data.</text>
</comment>
<organism evidence="1 2">
    <name type="scientific">Diphasiastrum complanatum</name>
    <name type="common">Issler's clubmoss</name>
    <name type="synonym">Lycopodium complanatum</name>
    <dbReference type="NCBI Taxonomy" id="34168"/>
    <lineage>
        <taxon>Eukaryota</taxon>
        <taxon>Viridiplantae</taxon>
        <taxon>Streptophyta</taxon>
        <taxon>Embryophyta</taxon>
        <taxon>Tracheophyta</taxon>
        <taxon>Lycopodiopsida</taxon>
        <taxon>Lycopodiales</taxon>
        <taxon>Lycopodiaceae</taxon>
        <taxon>Lycopodioideae</taxon>
        <taxon>Diphasiastrum</taxon>
    </lineage>
</organism>
<dbReference type="EMBL" id="CM055107">
    <property type="protein sequence ID" value="KAJ7527400.1"/>
    <property type="molecule type" value="Genomic_DNA"/>
</dbReference>
<gene>
    <name evidence="1" type="ORF">O6H91_16G052500</name>
</gene>
<accession>A0ACC2BCA8</accession>
<protein>
    <submittedName>
        <fullName evidence="1">Uncharacterized protein</fullName>
    </submittedName>
</protein>
<reference evidence="2" key="1">
    <citation type="journal article" date="2024" name="Proc. Natl. Acad. Sci. U.S.A.">
        <title>Extraordinary preservation of gene collinearity over three hundred million years revealed in homosporous lycophytes.</title>
        <authorList>
            <person name="Li C."/>
            <person name="Wickell D."/>
            <person name="Kuo L.Y."/>
            <person name="Chen X."/>
            <person name="Nie B."/>
            <person name="Liao X."/>
            <person name="Peng D."/>
            <person name="Ji J."/>
            <person name="Jenkins J."/>
            <person name="Williams M."/>
            <person name="Shu S."/>
            <person name="Plott C."/>
            <person name="Barry K."/>
            <person name="Rajasekar S."/>
            <person name="Grimwood J."/>
            <person name="Han X."/>
            <person name="Sun S."/>
            <person name="Hou Z."/>
            <person name="He W."/>
            <person name="Dai G."/>
            <person name="Sun C."/>
            <person name="Schmutz J."/>
            <person name="Leebens-Mack J.H."/>
            <person name="Li F.W."/>
            <person name="Wang L."/>
        </authorList>
    </citation>
    <scope>NUCLEOTIDE SEQUENCE [LARGE SCALE GENOMIC DNA]</scope>
    <source>
        <strain evidence="2">cv. PW_Plant_1</strain>
    </source>
</reference>
<evidence type="ECO:0000313" key="2">
    <source>
        <dbReference type="Proteomes" id="UP001162992"/>
    </source>
</evidence>
<name>A0ACC2BCA8_DIPCM</name>
<evidence type="ECO:0000313" key="1">
    <source>
        <dbReference type="EMBL" id="KAJ7527400.1"/>
    </source>
</evidence>
<proteinExistence type="predicted"/>
<dbReference type="Proteomes" id="UP001162992">
    <property type="component" value="Chromosome 16"/>
</dbReference>
<keyword evidence="2" id="KW-1185">Reference proteome</keyword>